<dbReference type="PANTHER" id="PTHR11839">
    <property type="entry name" value="UDP/ADP-SUGAR PYROPHOSPHATASE"/>
    <property type="match status" value="1"/>
</dbReference>
<reference evidence="9 10" key="1">
    <citation type="submission" date="2019-02" db="EMBL/GenBank/DDBJ databases">
        <title>Deep-cultivation of Planctomycetes and their phenomic and genomic characterization uncovers novel biology.</title>
        <authorList>
            <person name="Wiegand S."/>
            <person name="Jogler M."/>
            <person name="Boedeker C."/>
            <person name="Pinto D."/>
            <person name="Vollmers J."/>
            <person name="Rivas-Marin E."/>
            <person name="Kohn T."/>
            <person name="Peeters S.H."/>
            <person name="Heuer A."/>
            <person name="Rast P."/>
            <person name="Oberbeckmann S."/>
            <person name="Bunk B."/>
            <person name="Jeske O."/>
            <person name="Meyerdierks A."/>
            <person name="Storesund J.E."/>
            <person name="Kallscheuer N."/>
            <person name="Luecker S."/>
            <person name="Lage O.M."/>
            <person name="Pohl T."/>
            <person name="Merkel B.J."/>
            <person name="Hornburger P."/>
            <person name="Mueller R.-W."/>
            <person name="Bruemmer F."/>
            <person name="Labrenz M."/>
            <person name="Spormann A.M."/>
            <person name="Op den Camp H."/>
            <person name="Overmann J."/>
            <person name="Amann R."/>
            <person name="Jetten M.S.M."/>
            <person name="Mascher T."/>
            <person name="Medema M.H."/>
            <person name="Devos D.P."/>
            <person name="Kaster A.-K."/>
            <person name="Ovreas L."/>
            <person name="Rohde M."/>
            <person name="Galperin M.Y."/>
            <person name="Jogler C."/>
        </authorList>
    </citation>
    <scope>NUCLEOTIDE SEQUENCE [LARGE SCALE GENOMIC DNA]</scope>
    <source>
        <strain evidence="9 10">I41</strain>
    </source>
</reference>
<dbReference type="SUPFAM" id="SSF55811">
    <property type="entry name" value="Nudix"/>
    <property type="match status" value="1"/>
</dbReference>
<comment type="catalytic activity">
    <reaction evidence="1">
        <text>GDP-alpha-D-mannose + H2O = alpha-D-mannose 1-phosphate + GMP + 2 H(+)</text>
        <dbReference type="Rhea" id="RHEA:27978"/>
        <dbReference type="ChEBI" id="CHEBI:15377"/>
        <dbReference type="ChEBI" id="CHEBI:15378"/>
        <dbReference type="ChEBI" id="CHEBI:57527"/>
        <dbReference type="ChEBI" id="CHEBI:58115"/>
        <dbReference type="ChEBI" id="CHEBI:58409"/>
    </reaction>
</comment>
<dbReference type="GO" id="GO:0019693">
    <property type="term" value="P:ribose phosphate metabolic process"/>
    <property type="evidence" value="ECO:0007669"/>
    <property type="project" value="TreeGrafter"/>
</dbReference>
<sequence>MESHAAETRVLLKTPRFDVVEIEQTTRTGGVRPRQVVLHPGAVVIVPMVDDQHVCLIRNERVAVGKTLIELPAGTMEPPATPLAMAMRELQEETGYTAERWRELPSFYMSPGILREQMHAFVAEGLTAGNPAREAGENIDNLVVPWREAIEMVDRGDIEDAKTICGLLLWERLRSR</sequence>
<dbReference type="OrthoDB" id="9806150at2"/>
<evidence type="ECO:0000313" key="9">
    <source>
        <dbReference type="EMBL" id="QDT72248.1"/>
    </source>
</evidence>
<evidence type="ECO:0000256" key="2">
    <source>
        <dbReference type="ARBA" id="ARBA00001946"/>
    </source>
</evidence>
<gene>
    <name evidence="9" type="primary">nudF</name>
    <name evidence="9" type="ORF">I41_14190</name>
</gene>
<dbReference type="InterPro" id="IPR015797">
    <property type="entry name" value="NUDIX_hydrolase-like_dom_sf"/>
</dbReference>
<dbReference type="GO" id="GO:0005829">
    <property type="term" value="C:cytosol"/>
    <property type="evidence" value="ECO:0007669"/>
    <property type="project" value="TreeGrafter"/>
</dbReference>
<evidence type="ECO:0000256" key="3">
    <source>
        <dbReference type="ARBA" id="ARBA00007275"/>
    </source>
</evidence>
<evidence type="ECO:0000256" key="7">
    <source>
        <dbReference type="ARBA" id="ARBA00032272"/>
    </source>
</evidence>
<dbReference type="CDD" id="cd03424">
    <property type="entry name" value="NUDIX_ADPRase_Nudt5_UGPPase_Nudt14"/>
    <property type="match status" value="1"/>
</dbReference>
<dbReference type="Proteomes" id="UP000317909">
    <property type="component" value="Chromosome"/>
</dbReference>
<dbReference type="KEGG" id="llh:I41_14190"/>
<dbReference type="GO" id="GO:0006753">
    <property type="term" value="P:nucleoside phosphate metabolic process"/>
    <property type="evidence" value="ECO:0007669"/>
    <property type="project" value="TreeGrafter"/>
</dbReference>
<evidence type="ECO:0000256" key="6">
    <source>
        <dbReference type="ARBA" id="ARBA00032162"/>
    </source>
</evidence>
<feature type="domain" description="Nudix hydrolase" evidence="8">
    <location>
        <begin position="38"/>
        <end position="166"/>
    </location>
</feature>
<evidence type="ECO:0000256" key="4">
    <source>
        <dbReference type="ARBA" id="ARBA00016377"/>
    </source>
</evidence>
<evidence type="ECO:0000256" key="1">
    <source>
        <dbReference type="ARBA" id="ARBA00000847"/>
    </source>
</evidence>
<dbReference type="Pfam" id="PF00293">
    <property type="entry name" value="NUDIX"/>
    <property type="match status" value="1"/>
</dbReference>
<keyword evidence="10" id="KW-1185">Reference proteome</keyword>
<dbReference type="GO" id="GO:0016787">
    <property type="term" value="F:hydrolase activity"/>
    <property type="evidence" value="ECO:0007669"/>
    <property type="project" value="UniProtKB-KW"/>
</dbReference>
<dbReference type="Gene3D" id="3.90.79.10">
    <property type="entry name" value="Nucleoside Triphosphate Pyrophosphohydrolase"/>
    <property type="match status" value="1"/>
</dbReference>
<evidence type="ECO:0000259" key="8">
    <source>
        <dbReference type="PROSITE" id="PS51462"/>
    </source>
</evidence>
<dbReference type="RefSeq" id="WP_145431834.1">
    <property type="nucleotide sequence ID" value="NZ_CP036339.1"/>
</dbReference>
<dbReference type="AlphaFoldDB" id="A0A517TV64"/>
<dbReference type="PANTHER" id="PTHR11839:SF18">
    <property type="entry name" value="NUDIX HYDROLASE DOMAIN-CONTAINING PROTEIN"/>
    <property type="match status" value="1"/>
</dbReference>
<dbReference type="EMBL" id="CP036339">
    <property type="protein sequence ID" value="QDT72248.1"/>
    <property type="molecule type" value="Genomic_DNA"/>
</dbReference>
<name>A0A517TV64_9BACT</name>
<accession>A0A517TV64</accession>
<evidence type="ECO:0000256" key="5">
    <source>
        <dbReference type="ARBA" id="ARBA00022801"/>
    </source>
</evidence>
<keyword evidence="5 9" id="KW-0378">Hydrolase</keyword>
<evidence type="ECO:0000313" key="10">
    <source>
        <dbReference type="Proteomes" id="UP000317909"/>
    </source>
</evidence>
<proteinExistence type="inferred from homology"/>
<protein>
    <recommendedName>
        <fullName evidence="4">GDP-mannose pyrophosphatase</fullName>
    </recommendedName>
    <alternativeName>
        <fullName evidence="6">GDP-mannose hydrolase</fullName>
    </alternativeName>
    <alternativeName>
        <fullName evidence="7">GDPMK</fullName>
    </alternativeName>
</protein>
<dbReference type="PROSITE" id="PS51462">
    <property type="entry name" value="NUDIX"/>
    <property type="match status" value="1"/>
</dbReference>
<comment type="similarity">
    <text evidence="3">Belongs to the Nudix hydrolase family. NudK subfamily.</text>
</comment>
<dbReference type="InterPro" id="IPR000086">
    <property type="entry name" value="NUDIX_hydrolase_dom"/>
</dbReference>
<organism evidence="9 10">
    <name type="scientific">Lacipirellula limnantheis</name>
    <dbReference type="NCBI Taxonomy" id="2528024"/>
    <lineage>
        <taxon>Bacteria</taxon>
        <taxon>Pseudomonadati</taxon>
        <taxon>Planctomycetota</taxon>
        <taxon>Planctomycetia</taxon>
        <taxon>Pirellulales</taxon>
        <taxon>Lacipirellulaceae</taxon>
        <taxon>Lacipirellula</taxon>
    </lineage>
</organism>
<comment type="cofactor">
    <cofactor evidence="2">
        <name>Mg(2+)</name>
        <dbReference type="ChEBI" id="CHEBI:18420"/>
    </cofactor>
</comment>